<reference evidence="2" key="1">
    <citation type="submission" date="2018-05" db="EMBL/GenBank/DDBJ databases">
        <title>Draft genome of Mucuna pruriens seed.</title>
        <authorList>
            <person name="Nnadi N.E."/>
            <person name="Vos R."/>
            <person name="Hasami M.H."/>
            <person name="Devisetty U.K."/>
            <person name="Aguiy J.C."/>
        </authorList>
    </citation>
    <scope>NUCLEOTIDE SEQUENCE [LARGE SCALE GENOMIC DNA]</scope>
    <source>
        <strain evidence="2">JCA_2017</strain>
    </source>
</reference>
<dbReference type="AlphaFoldDB" id="A0A371I459"/>
<evidence type="ECO:0000313" key="2">
    <source>
        <dbReference type="EMBL" id="RDY09754.1"/>
    </source>
</evidence>
<gene>
    <name evidence="2" type="ORF">CR513_05835</name>
</gene>
<accession>A0A371I459</accession>
<feature type="non-terminal residue" evidence="2">
    <location>
        <position position="1"/>
    </location>
</feature>
<dbReference type="InterPro" id="IPR036397">
    <property type="entry name" value="RNaseH_sf"/>
</dbReference>
<evidence type="ECO:0000313" key="3">
    <source>
        <dbReference type="Proteomes" id="UP000257109"/>
    </source>
</evidence>
<protein>
    <recommendedName>
        <fullName evidence="4">Integrase catalytic domain-containing protein</fullName>
    </recommendedName>
</protein>
<evidence type="ECO:0008006" key="4">
    <source>
        <dbReference type="Google" id="ProtNLM"/>
    </source>
</evidence>
<dbReference type="SUPFAM" id="SSF53098">
    <property type="entry name" value="Ribonuclease H-like"/>
    <property type="match status" value="1"/>
</dbReference>
<organism evidence="2 3">
    <name type="scientific">Mucuna pruriens</name>
    <name type="common">Velvet bean</name>
    <name type="synonym">Dolichos pruriens</name>
    <dbReference type="NCBI Taxonomy" id="157652"/>
    <lineage>
        <taxon>Eukaryota</taxon>
        <taxon>Viridiplantae</taxon>
        <taxon>Streptophyta</taxon>
        <taxon>Embryophyta</taxon>
        <taxon>Tracheophyta</taxon>
        <taxon>Spermatophyta</taxon>
        <taxon>Magnoliopsida</taxon>
        <taxon>eudicotyledons</taxon>
        <taxon>Gunneridae</taxon>
        <taxon>Pentapetalae</taxon>
        <taxon>rosids</taxon>
        <taxon>fabids</taxon>
        <taxon>Fabales</taxon>
        <taxon>Fabaceae</taxon>
        <taxon>Papilionoideae</taxon>
        <taxon>50 kb inversion clade</taxon>
        <taxon>NPAAA clade</taxon>
        <taxon>indigoferoid/millettioid clade</taxon>
        <taxon>Phaseoleae</taxon>
        <taxon>Mucuna</taxon>
    </lineage>
</organism>
<dbReference type="EMBL" id="QJKJ01000977">
    <property type="protein sequence ID" value="RDY09754.1"/>
    <property type="molecule type" value="Genomic_DNA"/>
</dbReference>
<dbReference type="OrthoDB" id="1424201at2759"/>
<evidence type="ECO:0000256" key="1">
    <source>
        <dbReference type="SAM" id="MobiDB-lite"/>
    </source>
</evidence>
<sequence>MTPIWNYLDNGTSPEDKGKAAKVHGPFNHSPAKELQHVTTPWLFLTWGMDILGPFSKAKGQVKFFLVSVDYFTKWIEAELVARSSDHHSESPKIHMAKHHMPL</sequence>
<comment type="caution">
    <text evidence="2">The sequence shown here is derived from an EMBL/GenBank/DDBJ whole genome shotgun (WGS) entry which is preliminary data.</text>
</comment>
<proteinExistence type="predicted"/>
<name>A0A371I459_MUCPR</name>
<dbReference type="Proteomes" id="UP000257109">
    <property type="component" value="Unassembled WGS sequence"/>
</dbReference>
<feature type="region of interest" description="Disordered" evidence="1">
    <location>
        <begin position="1"/>
        <end position="22"/>
    </location>
</feature>
<dbReference type="Gene3D" id="3.30.420.10">
    <property type="entry name" value="Ribonuclease H-like superfamily/Ribonuclease H"/>
    <property type="match status" value="1"/>
</dbReference>
<keyword evidence="3" id="KW-1185">Reference proteome</keyword>
<dbReference type="GO" id="GO:0003676">
    <property type="term" value="F:nucleic acid binding"/>
    <property type="evidence" value="ECO:0007669"/>
    <property type="project" value="InterPro"/>
</dbReference>
<dbReference type="InterPro" id="IPR012337">
    <property type="entry name" value="RNaseH-like_sf"/>
</dbReference>